<dbReference type="InterPro" id="IPR000182">
    <property type="entry name" value="GNAT_dom"/>
</dbReference>
<dbReference type="SUPFAM" id="SSF55729">
    <property type="entry name" value="Acyl-CoA N-acyltransferases (Nat)"/>
    <property type="match status" value="1"/>
</dbReference>
<evidence type="ECO:0000256" key="3">
    <source>
        <dbReference type="SAM" id="MobiDB-lite"/>
    </source>
</evidence>
<feature type="compositionally biased region" description="Acidic residues" evidence="3">
    <location>
        <begin position="167"/>
        <end position="177"/>
    </location>
</feature>
<feature type="domain" description="N-acetyltransferase" evidence="4">
    <location>
        <begin position="7"/>
        <end position="162"/>
    </location>
</feature>
<name>A0A238V9M7_HALVU</name>
<dbReference type="CDD" id="cd04301">
    <property type="entry name" value="NAT_SF"/>
    <property type="match status" value="1"/>
</dbReference>
<evidence type="ECO:0000256" key="2">
    <source>
        <dbReference type="ARBA" id="ARBA00023315"/>
    </source>
</evidence>
<dbReference type="Gene3D" id="3.40.630.30">
    <property type="match status" value="1"/>
</dbReference>
<accession>A0A238V9M7</accession>
<proteinExistence type="predicted"/>
<dbReference type="PANTHER" id="PTHR43877">
    <property type="entry name" value="AMINOALKYLPHOSPHONATE N-ACETYLTRANSFERASE-RELATED-RELATED"/>
    <property type="match status" value="1"/>
</dbReference>
<evidence type="ECO:0000256" key="1">
    <source>
        <dbReference type="ARBA" id="ARBA00022679"/>
    </source>
</evidence>
<dbReference type="RefSeq" id="WP_089383567.1">
    <property type="nucleotide sequence ID" value="NZ_FZNQ01000002.1"/>
</dbReference>
<dbReference type="PROSITE" id="PS51186">
    <property type="entry name" value="GNAT"/>
    <property type="match status" value="1"/>
</dbReference>
<keyword evidence="6" id="KW-1185">Reference proteome</keyword>
<dbReference type="EMBL" id="FZNQ01000002">
    <property type="protein sequence ID" value="SNR30834.1"/>
    <property type="molecule type" value="Genomic_DNA"/>
</dbReference>
<dbReference type="InterPro" id="IPR016181">
    <property type="entry name" value="Acyl_CoA_acyltransferase"/>
</dbReference>
<sequence length="177" mass="19102">MAAENTVHLVPAQPADVDVVADLWVELVRDQRTHGSELLGAANRAVVRDSFAQAAVAGELLLARESDDLLGFVSFSLDHGRYERERTRGTVTNLFVVPERRGEGIGSRLLDAAERALHGAGATTITLEAMAENERARAFYRTRGYAPHRVTYTKDVETVDPDGTAGENDDDGAPDGG</sequence>
<dbReference type="OrthoDB" id="38613at2157"/>
<dbReference type="PANTHER" id="PTHR43877:SF1">
    <property type="entry name" value="ACETYLTRANSFERASE"/>
    <property type="match status" value="1"/>
</dbReference>
<evidence type="ECO:0000313" key="6">
    <source>
        <dbReference type="Proteomes" id="UP000198397"/>
    </source>
</evidence>
<dbReference type="AlphaFoldDB" id="A0A238V9M7"/>
<organism evidence="5 6">
    <name type="scientific">Halorubrum vacuolatum</name>
    <name type="common">Natronobacterium vacuolatum</name>
    <dbReference type="NCBI Taxonomy" id="63740"/>
    <lineage>
        <taxon>Archaea</taxon>
        <taxon>Methanobacteriati</taxon>
        <taxon>Methanobacteriota</taxon>
        <taxon>Stenosarchaea group</taxon>
        <taxon>Halobacteria</taxon>
        <taxon>Halobacteriales</taxon>
        <taxon>Haloferacaceae</taxon>
        <taxon>Halorubrum</taxon>
    </lineage>
</organism>
<dbReference type="Pfam" id="PF00583">
    <property type="entry name" value="Acetyltransf_1"/>
    <property type="match status" value="1"/>
</dbReference>
<evidence type="ECO:0000313" key="5">
    <source>
        <dbReference type="EMBL" id="SNR30834.1"/>
    </source>
</evidence>
<dbReference type="InterPro" id="IPR050832">
    <property type="entry name" value="Bact_Acetyltransf"/>
</dbReference>
<gene>
    <name evidence="5" type="ORF">SAMN06264855_102111</name>
</gene>
<keyword evidence="1 5" id="KW-0808">Transferase</keyword>
<protein>
    <submittedName>
        <fullName evidence="5">Acetyltransferase, GNAT family</fullName>
    </submittedName>
</protein>
<reference evidence="5 6" key="1">
    <citation type="submission" date="2017-06" db="EMBL/GenBank/DDBJ databases">
        <authorList>
            <person name="Kim H.J."/>
            <person name="Triplett B.A."/>
        </authorList>
    </citation>
    <scope>NUCLEOTIDE SEQUENCE [LARGE SCALE GENOMIC DNA]</scope>
    <source>
        <strain evidence="5 6">DSM 8800</strain>
    </source>
</reference>
<feature type="region of interest" description="Disordered" evidence="3">
    <location>
        <begin position="151"/>
        <end position="177"/>
    </location>
</feature>
<dbReference type="GO" id="GO:0016747">
    <property type="term" value="F:acyltransferase activity, transferring groups other than amino-acyl groups"/>
    <property type="evidence" value="ECO:0007669"/>
    <property type="project" value="InterPro"/>
</dbReference>
<keyword evidence="2" id="KW-0012">Acyltransferase</keyword>
<dbReference type="Proteomes" id="UP000198397">
    <property type="component" value="Unassembled WGS sequence"/>
</dbReference>
<evidence type="ECO:0000259" key="4">
    <source>
        <dbReference type="PROSITE" id="PS51186"/>
    </source>
</evidence>